<feature type="compositionally biased region" description="Acidic residues" evidence="2">
    <location>
        <begin position="736"/>
        <end position="759"/>
    </location>
</feature>
<evidence type="ECO:0000313" key="3">
    <source>
        <dbReference type="EMBL" id="CAI4016476.1"/>
    </source>
</evidence>
<protein>
    <submittedName>
        <fullName evidence="4">Restin homolog (Cytoplasmic linker protein 190) (Microtubule-binding protein 190) (D-CLIP-190)</fullName>
    </submittedName>
</protein>
<feature type="coiled-coil region" evidence="1">
    <location>
        <begin position="1559"/>
        <end position="1600"/>
    </location>
</feature>
<feature type="region of interest" description="Disordered" evidence="2">
    <location>
        <begin position="798"/>
        <end position="878"/>
    </location>
</feature>
<reference evidence="3" key="1">
    <citation type="submission" date="2022-10" db="EMBL/GenBank/DDBJ databases">
        <authorList>
            <person name="Chen Y."/>
            <person name="Dougan E. K."/>
            <person name="Chan C."/>
            <person name="Rhodes N."/>
            <person name="Thang M."/>
        </authorList>
    </citation>
    <scope>NUCLEOTIDE SEQUENCE</scope>
</reference>
<dbReference type="EMBL" id="CAMXCT030006587">
    <property type="protein sequence ID" value="CAL4803788.1"/>
    <property type="molecule type" value="Genomic_DNA"/>
</dbReference>
<dbReference type="PANTHER" id="PTHR18887">
    <property type="entry name" value="GOLGI-ASSOCIATED PROTEIN GCP360-RELATED"/>
    <property type="match status" value="1"/>
</dbReference>
<feature type="compositionally biased region" description="Basic and acidic residues" evidence="2">
    <location>
        <begin position="813"/>
        <end position="825"/>
    </location>
</feature>
<proteinExistence type="predicted"/>
<dbReference type="Gene3D" id="1.10.287.1490">
    <property type="match status" value="1"/>
</dbReference>
<evidence type="ECO:0000313" key="4">
    <source>
        <dbReference type="EMBL" id="CAL4803788.1"/>
    </source>
</evidence>
<feature type="compositionally biased region" description="Basic and acidic residues" evidence="2">
    <location>
        <begin position="263"/>
        <end position="288"/>
    </location>
</feature>
<feature type="region of interest" description="Disordered" evidence="2">
    <location>
        <begin position="159"/>
        <end position="178"/>
    </location>
</feature>
<keyword evidence="1" id="KW-0175">Coiled coil</keyword>
<evidence type="ECO:0000313" key="5">
    <source>
        <dbReference type="Proteomes" id="UP001152797"/>
    </source>
</evidence>
<feature type="coiled-coil region" evidence="1">
    <location>
        <begin position="1398"/>
        <end position="1432"/>
    </location>
</feature>
<feature type="coiled-coil region" evidence="1">
    <location>
        <begin position="1214"/>
        <end position="1262"/>
    </location>
</feature>
<evidence type="ECO:0000256" key="2">
    <source>
        <dbReference type="SAM" id="MobiDB-lite"/>
    </source>
</evidence>
<sequence length="2289" mass="256101">MNPVRALHMMRTKPMMQILVNRQQSQLSLSNHLELILQSRLKLYPKQLRRVKLRPDQVPHRDRDRDQREMQRMLGTLEPSHRKPKPIFPQSVLGHLFMRKFGLNREQRALVIRSTGGSSRFLDVERILRASDLEDQREQDRRFQKPQLKPGRREAFAVEMDDSSSLELPLSESDGDDNDVLVGEEVQESVESDDDELAEIFEIQRKAKKDFKKSFRTYKESKKKVKDIKKSRAGPTSYYPVVAMPPDNASAASGSQQSTVKPFKSDRKDQFKKRDSRNQKPPNRKEDANYTQSELVTHFSYVVDESKTMDEMTPEEIDVFLALIPQGYAIIDTGCTTSVIGDATAQQLKKHFMDVGFPLPQEVQLPAVELKGFNGKTETTTTGLKWTVCLGNLQGSITTYVIPGVTPFLLSRRVLEAMEAIIDLKNRTISSKKHGLDCAPLRQASNGHLLLPLCEPPHDLEIGQCDHTEMNEPNPNAAASAVVSNAKSVNAKLRKHLNSLRNTTLRLTLSRLATNPKEVKAELATWLGDQAKCLDSKVGLIEDFTDRARMSDVYEKQSGKTAIRLGLKYGQDFTRLHDRRCLLLLIAWCRPDHLWFSFPCKHWGPWTRLNMSKNPRTCQLIMHERAVARRYLHNVSEAWNLQCALGGHCHAENPLSSLAWAELSLEQAWEVRVDQCAMGLRAPNTDKPVLKPTRIVTTLQQLALGQLSPDLERASESLREKAGQFIDLLPDKPQDDDMELEEDFNDDDDDDPDPPDDLEGGPRKIRRRISRSDEYWRKRAAGAPPLGVLHEGPQPRIARAMSDLPDPTAPSDEAAHDEKRRRVTIDPEIEVEQYEPTTPADTPKEMPGTPVDSPDQPMSEDASAMSQPCKKASKSVDGPLTDHEVSATVGLLHRAIAYGQTPKVMMCFRKSLVSKAEHVPAAAFMEELQGIYDDPDPKGGMSDATKRRLTSEDSSPRYTEWDQVSMCGSEFPDAATRLANMPMPSGTSAMGYMDSSNFGYSHVNSKNKTPDGMLLTERTVDELHDHEPADATTVRREGNSARRDGATLEATVAESVDSRLQVVEEALLELNQDLLAATSQLRQLQARCDTSLVTDEKVFGGTPQLQIETRLLALEDFRGKSEAQSKELHTLCLALDQRAAGLDQDLTCVVEEVESRLKRMSEHLTTTQVEIRESLRCSPREPNSSPSSLLSLALPSKDWPTSAGEVQALQVQDKQTARKSIEELQQVLLVMQKQMSTFAAELNDAKSGAEQVQQALQQVKEKSISEADTKKFGSNTETSKQVLIDVQKQMSSFDAELKDARKGAEEMWQALQEVKWKTTSANADQTIFGMTEGLQQALTEIEKQMGSLHAELKDTKRGSEDMQQTFCEALQEMNEKITSTDADAKSVGKSTHGFHQVLTEVQKQMSSLDAEMKEARKDAEGMQQALQELNEKTIGTEKDSKIAAKSTEGLQQALTEIQKQMGSLHAELKDTKRGSEDMQQVLTEVQKQMSSLDAEMKEARKDAEGMQQALQELNEKTIGTEKDSKIAAKSTEGLQQALTEIEKQMGSLHAELKDTKRGSEDMQQVLTEVQKQMSSLDAEMKEARKDAEGMQQALQELNVKTIGTEKDSKIAAKSTEGLQQALTEIQQQMGSLHDELKDTKRGSEDMQKDLQVVREMTSCTDADAKTIAKRTEKMDQALKDIQDKTSFTDADAKSRAKNTEELHQVLGDVQKRMSLFDAELKDARKLTEKMQQDLAEAQSKERSLAQVPPPAKENEAVADLQAVVENLQQEFRGASLRAEVGELQRHMSQLQQAMVEVQGRSGQGQDALRGGLDELVQVVEAVRHALCESESEVNELRKASEHCQEVLGATASHGQLEELQKRLVDMEKAMEMNTAKVEEAYQGMSRGPERRIIAPSSQGVEDSESGAPKAQAASIDVAEREVLRSSFDESLEEVKAELKLVSFEALSSIEENRCFTAQSCEELHAEVQSLAQRCTEEFQAAKEIQGLRGAVTESASEALILNFPEASWPPPEAFEETLRSKLKLDPTMQIRLQQRQPGLAAEVQGSSQRLQELQRNWASAEMGELSDDLKVCLALRGSASETASTDALWIDSLLQTFKREVMEDRKECCEEVAEVKAFLLAEQQKQGQQLRELRKSQEGIQESVGAVAKEWCAGLSELRVALTQDVDSSQRQEESLALQRAGVQESLVQLQGAVSMELGEARRHISEFMEEEAARLQAQSFAELLEASKSQAGELDLVRRQLIETVQDRVDLRRQLLDVCRSSQFAESALRSQFEQETQTQRVQLQRRP</sequence>
<feature type="coiled-coil region" evidence="1">
    <location>
        <begin position="1475"/>
        <end position="1516"/>
    </location>
</feature>
<feature type="region of interest" description="Disordered" evidence="2">
    <location>
        <begin position="224"/>
        <end position="290"/>
    </location>
</feature>
<dbReference type="PANTHER" id="PTHR18887:SF5">
    <property type="entry name" value="GOLGIN SUBFAMILY B MEMBER 1-LIKE"/>
    <property type="match status" value="1"/>
</dbReference>
<feature type="region of interest" description="Disordered" evidence="2">
    <location>
        <begin position="728"/>
        <end position="766"/>
    </location>
</feature>
<dbReference type="OrthoDB" id="2427280at2759"/>
<dbReference type="EMBL" id="CAMXCT020006587">
    <property type="protein sequence ID" value="CAL1169851.1"/>
    <property type="molecule type" value="Genomic_DNA"/>
</dbReference>
<dbReference type="EMBL" id="CAMXCT010006587">
    <property type="protein sequence ID" value="CAI4016476.1"/>
    <property type="molecule type" value="Genomic_DNA"/>
</dbReference>
<dbReference type="InterPro" id="IPR021109">
    <property type="entry name" value="Peptidase_aspartic_dom_sf"/>
</dbReference>
<dbReference type="InterPro" id="IPR026202">
    <property type="entry name" value="GOLGB1"/>
</dbReference>
<name>A0A9P1DUI7_9DINO</name>
<reference evidence="4 5" key="2">
    <citation type="submission" date="2024-05" db="EMBL/GenBank/DDBJ databases">
        <authorList>
            <person name="Chen Y."/>
            <person name="Shah S."/>
            <person name="Dougan E. K."/>
            <person name="Thang M."/>
            <person name="Chan C."/>
        </authorList>
    </citation>
    <scope>NUCLEOTIDE SEQUENCE [LARGE SCALE GENOMIC DNA]</scope>
</reference>
<accession>A0A9P1DUI7</accession>
<feature type="compositionally biased region" description="Basic and acidic residues" evidence="2">
    <location>
        <begin position="944"/>
        <end position="955"/>
    </location>
</feature>
<gene>
    <name evidence="3" type="ORF">C1SCF055_LOCUS41213</name>
</gene>
<keyword evidence="5" id="KW-1185">Reference proteome</keyword>
<feature type="compositionally biased region" description="Polar residues" evidence="2">
    <location>
        <begin position="250"/>
        <end position="260"/>
    </location>
</feature>
<organism evidence="3">
    <name type="scientific">Cladocopium goreaui</name>
    <dbReference type="NCBI Taxonomy" id="2562237"/>
    <lineage>
        <taxon>Eukaryota</taxon>
        <taxon>Sar</taxon>
        <taxon>Alveolata</taxon>
        <taxon>Dinophyceae</taxon>
        <taxon>Suessiales</taxon>
        <taxon>Symbiodiniaceae</taxon>
        <taxon>Cladocopium</taxon>
    </lineage>
</organism>
<feature type="region of interest" description="Disordered" evidence="2">
    <location>
        <begin position="931"/>
        <end position="957"/>
    </location>
</feature>
<comment type="caution">
    <text evidence="3">The sequence shown here is derived from an EMBL/GenBank/DDBJ whole genome shotgun (WGS) entry which is preliminary data.</text>
</comment>
<evidence type="ECO:0000256" key="1">
    <source>
        <dbReference type="SAM" id="Coils"/>
    </source>
</evidence>
<dbReference type="Proteomes" id="UP001152797">
    <property type="component" value="Unassembled WGS sequence"/>
</dbReference>
<feature type="coiled-coil region" evidence="1">
    <location>
        <begin position="1053"/>
        <end position="1087"/>
    </location>
</feature>
<dbReference type="GO" id="GO:0005794">
    <property type="term" value="C:Golgi apparatus"/>
    <property type="evidence" value="ECO:0007669"/>
    <property type="project" value="InterPro"/>
</dbReference>
<feature type="coiled-coil region" evidence="1">
    <location>
        <begin position="1720"/>
        <end position="1800"/>
    </location>
</feature>
<feature type="region of interest" description="Disordered" evidence="2">
    <location>
        <begin position="1895"/>
        <end position="1914"/>
    </location>
</feature>
<dbReference type="Gene3D" id="2.40.70.10">
    <property type="entry name" value="Acid Proteases"/>
    <property type="match status" value="1"/>
</dbReference>
<dbReference type="SUPFAM" id="SSF57997">
    <property type="entry name" value="Tropomyosin"/>
    <property type="match status" value="1"/>
</dbReference>